<evidence type="ECO:0000313" key="1">
    <source>
        <dbReference type="EMBL" id="ONK66381.1"/>
    </source>
</evidence>
<evidence type="ECO:0000313" key="2">
    <source>
        <dbReference type="Proteomes" id="UP000243459"/>
    </source>
</evidence>
<proteinExistence type="predicted"/>
<protein>
    <submittedName>
        <fullName evidence="1">Uncharacterized protein</fullName>
    </submittedName>
</protein>
<dbReference type="Proteomes" id="UP000243459">
    <property type="component" value="Chromosome 6"/>
</dbReference>
<dbReference type="EMBL" id="CM007386">
    <property type="protein sequence ID" value="ONK66381.1"/>
    <property type="molecule type" value="Genomic_DNA"/>
</dbReference>
<keyword evidence="2" id="KW-1185">Reference proteome</keyword>
<reference evidence="2" key="1">
    <citation type="journal article" date="2017" name="Nat. Commun.">
        <title>The asparagus genome sheds light on the origin and evolution of a young Y chromosome.</title>
        <authorList>
            <person name="Harkess A."/>
            <person name="Zhou J."/>
            <person name="Xu C."/>
            <person name="Bowers J.E."/>
            <person name="Van der Hulst R."/>
            <person name="Ayyampalayam S."/>
            <person name="Mercati F."/>
            <person name="Riccardi P."/>
            <person name="McKain M.R."/>
            <person name="Kakrana A."/>
            <person name="Tang H."/>
            <person name="Ray J."/>
            <person name="Groenendijk J."/>
            <person name="Arikit S."/>
            <person name="Mathioni S.M."/>
            <person name="Nakano M."/>
            <person name="Shan H."/>
            <person name="Telgmann-Rauber A."/>
            <person name="Kanno A."/>
            <person name="Yue Z."/>
            <person name="Chen H."/>
            <person name="Li W."/>
            <person name="Chen Y."/>
            <person name="Xu X."/>
            <person name="Zhang Y."/>
            <person name="Luo S."/>
            <person name="Chen H."/>
            <person name="Gao J."/>
            <person name="Mao Z."/>
            <person name="Pires J.C."/>
            <person name="Luo M."/>
            <person name="Kudrna D."/>
            <person name="Wing R.A."/>
            <person name="Meyers B.C."/>
            <person name="Yi K."/>
            <person name="Kong H."/>
            <person name="Lavrijsen P."/>
            <person name="Sunseri F."/>
            <person name="Falavigna A."/>
            <person name="Ye Y."/>
            <person name="Leebens-Mack J.H."/>
            <person name="Chen G."/>
        </authorList>
    </citation>
    <scope>NUCLEOTIDE SEQUENCE [LARGE SCALE GENOMIC DNA]</scope>
    <source>
        <strain evidence="2">cv. DH0086</strain>
    </source>
</reference>
<name>A0A5P1EP91_ASPOF</name>
<dbReference type="Gramene" id="ONK66381">
    <property type="protein sequence ID" value="ONK66381"/>
    <property type="gene ID" value="A4U43_C06F7250"/>
</dbReference>
<gene>
    <name evidence="1" type="ORF">A4U43_C06F7250</name>
</gene>
<organism evidence="1 2">
    <name type="scientific">Asparagus officinalis</name>
    <name type="common">Garden asparagus</name>
    <dbReference type="NCBI Taxonomy" id="4686"/>
    <lineage>
        <taxon>Eukaryota</taxon>
        <taxon>Viridiplantae</taxon>
        <taxon>Streptophyta</taxon>
        <taxon>Embryophyta</taxon>
        <taxon>Tracheophyta</taxon>
        <taxon>Spermatophyta</taxon>
        <taxon>Magnoliopsida</taxon>
        <taxon>Liliopsida</taxon>
        <taxon>Asparagales</taxon>
        <taxon>Asparagaceae</taxon>
        <taxon>Asparagoideae</taxon>
        <taxon>Asparagus</taxon>
    </lineage>
</organism>
<sequence length="123" mass="13649">MVGQRGRGRRWHTGGRRTIRLAAYDPRNDSLTSDRYAAVGGQREDNEVAAGGGGREAVLCWGGERDTGGGMDDRVVYWMDEMILRIDLRSRESRVMRIGVPEECVNGLPYISSLVSVKEFGSD</sequence>
<dbReference type="AlphaFoldDB" id="A0A5P1EP91"/>
<accession>A0A5P1EP91</accession>